<dbReference type="PRINTS" id="PR00344">
    <property type="entry name" value="BCTRLSENSOR"/>
</dbReference>
<feature type="compositionally biased region" description="Basic and acidic residues" evidence="14">
    <location>
        <begin position="84"/>
        <end position="101"/>
    </location>
</feature>
<dbReference type="InterPro" id="IPR003660">
    <property type="entry name" value="HAMP_dom"/>
</dbReference>
<comment type="subcellular location">
    <subcellularLocation>
        <location evidence="2">Cell membrane</location>
        <topology evidence="2">Multi-pass membrane protein</topology>
    </subcellularLocation>
</comment>
<dbReference type="SUPFAM" id="SSF47384">
    <property type="entry name" value="Homodimeric domain of signal transducing histidine kinase"/>
    <property type="match status" value="1"/>
</dbReference>
<feature type="region of interest" description="Disordered" evidence="14">
    <location>
        <begin position="83"/>
        <end position="104"/>
    </location>
</feature>
<dbReference type="SUPFAM" id="SSF158472">
    <property type="entry name" value="HAMP domain-like"/>
    <property type="match status" value="1"/>
</dbReference>
<reference evidence="18 19" key="1">
    <citation type="submission" date="2022-12" db="EMBL/GenBank/DDBJ databases">
        <title>Dasania phycosphaerae sp. nov., isolated from particulate material of the south coast of Korea.</title>
        <authorList>
            <person name="Jiang Y."/>
        </authorList>
    </citation>
    <scope>NUCLEOTIDE SEQUENCE [LARGE SCALE GENOMIC DNA]</scope>
    <source>
        <strain evidence="18 19">GY-19</strain>
    </source>
</reference>
<evidence type="ECO:0000259" key="17">
    <source>
        <dbReference type="PROSITE" id="PS50885"/>
    </source>
</evidence>
<keyword evidence="10 18" id="KW-0067">ATP-binding</keyword>
<keyword evidence="9" id="KW-0418">Kinase</keyword>
<dbReference type="Pfam" id="PF02518">
    <property type="entry name" value="HATPase_c"/>
    <property type="match status" value="1"/>
</dbReference>
<dbReference type="EMBL" id="JAPTGG010000001">
    <property type="protein sequence ID" value="MCZ0863936.1"/>
    <property type="molecule type" value="Genomic_DNA"/>
</dbReference>
<keyword evidence="7 15" id="KW-0812">Transmembrane</keyword>
<dbReference type="InterPro" id="IPR050398">
    <property type="entry name" value="HssS/ArlS-like"/>
</dbReference>
<evidence type="ECO:0000256" key="4">
    <source>
        <dbReference type="ARBA" id="ARBA00022475"/>
    </source>
</evidence>
<dbReference type="PANTHER" id="PTHR45528">
    <property type="entry name" value="SENSOR HISTIDINE KINASE CPXA"/>
    <property type="match status" value="1"/>
</dbReference>
<dbReference type="CDD" id="cd06225">
    <property type="entry name" value="HAMP"/>
    <property type="match status" value="1"/>
</dbReference>
<dbReference type="EC" id="2.7.13.3" evidence="3"/>
<evidence type="ECO:0000256" key="3">
    <source>
        <dbReference type="ARBA" id="ARBA00012438"/>
    </source>
</evidence>
<evidence type="ECO:0000256" key="13">
    <source>
        <dbReference type="ARBA" id="ARBA00023136"/>
    </source>
</evidence>
<dbReference type="RefSeq" id="WP_258330083.1">
    <property type="nucleotide sequence ID" value="NZ_JAPTGG010000001.1"/>
</dbReference>
<comment type="catalytic activity">
    <reaction evidence="1">
        <text>ATP + protein L-histidine = ADP + protein N-phospho-L-histidine.</text>
        <dbReference type="EC" id="2.7.13.3"/>
    </reaction>
</comment>
<dbReference type="GO" id="GO:0000155">
    <property type="term" value="F:phosphorelay sensor kinase activity"/>
    <property type="evidence" value="ECO:0007669"/>
    <property type="project" value="InterPro"/>
</dbReference>
<dbReference type="SUPFAM" id="SSF55874">
    <property type="entry name" value="ATPase domain of HSP90 chaperone/DNA topoisomerase II/histidine kinase"/>
    <property type="match status" value="1"/>
</dbReference>
<dbReference type="PANTHER" id="PTHR45528:SF1">
    <property type="entry name" value="SENSOR HISTIDINE KINASE CPXA"/>
    <property type="match status" value="1"/>
</dbReference>
<organism evidence="18 19">
    <name type="scientific">Dasania phycosphaerae</name>
    <dbReference type="NCBI Taxonomy" id="2950436"/>
    <lineage>
        <taxon>Bacteria</taxon>
        <taxon>Pseudomonadati</taxon>
        <taxon>Pseudomonadota</taxon>
        <taxon>Gammaproteobacteria</taxon>
        <taxon>Cellvibrionales</taxon>
        <taxon>Spongiibacteraceae</taxon>
        <taxon>Dasania</taxon>
    </lineage>
</organism>
<evidence type="ECO:0000313" key="18">
    <source>
        <dbReference type="EMBL" id="MCZ0863936.1"/>
    </source>
</evidence>
<accession>A0A9J6RI44</accession>
<name>A0A9J6RI44_9GAMM</name>
<dbReference type="GO" id="GO:0005886">
    <property type="term" value="C:plasma membrane"/>
    <property type="evidence" value="ECO:0007669"/>
    <property type="project" value="UniProtKB-SubCell"/>
</dbReference>
<gene>
    <name evidence="18" type="ORF">O0V09_01920</name>
</gene>
<evidence type="ECO:0000256" key="5">
    <source>
        <dbReference type="ARBA" id="ARBA00022553"/>
    </source>
</evidence>
<keyword evidence="8" id="KW-0547">Nucleotide-binding</keyword>
<feature type="domain" description="Histidine kinase" evidence="16">
    <location>
        <begin position="250"/>
        <end position="465"/>
    </location>
</feature>
<evidence type="ECO:0000256" key="14">
    <source>
        <dbReference type="SAM" id="MobiDB-lite"/>
    </source>
</evidence>
<dbReference type="CDD" id="cd00082">
    <property type="entry name" value="HisKA"/>
    <property type="match status" value="1"/>
</dbReference>
<dbReference type="InterPro" id="IPR036097">
    <property type="entry name" value="HisK_dim/P_sf"/>
</dbReference>
<dbReference type="InterPro" id="IPR003594">
    <property type="entry name" value="HATPase_dom"/>
</dbReference>
<dbReference type="SMART" id="SM00387">
    <property type="entry name" value="HATPase_c"/>
    <property type="match status" value="1"/>
</dbReference>
<evidence type="ECO:0000256" key="1">
    <source>
        <dbReference type="ARBA" id="ARBA00000085"/>
    </source>
</evidence>
<keyword evidence="19" id="KW-1185">Reference proteome</keyword>
<dbReference type="Gene3D" id="1.10.287.130">
    <property type="match status" value="1"/>
</dbReference>
<keyword evidence="4" id="KW-1003">Cell membrane</keyword>
<dbReference type="InterPro" id="IPR005467">
    <property type="entry name" value="His_kinase_dom"/>
</dbReference>
<evidence type="ECO:0000256" key="2">
    <source>
        <dbReference type="ARBA" id="ARBA00004651"/>
    </source>
</evidence>
<dbReference type="InterPro" id="IPR036890">
    <property type="entry name" value="HATPase_C_sf"/>
</dbReference>
<dbReference type="Pfam" id="PF00512">
    <property type="entry name" value="HisKA"/>
    <property type="match status" value="1"/>
</dbReference>
<evidence type="ECO:0000259" key="16">
    <source>
        <dbReference type="PROSITE" id="PS50109"/>
    </source>
</evidence>
<dbReference type="Pfam" id="PF00672">
    <property type="entry name" value="HAMP"/>
    <property type="match status" value="1"/>
</dbReference>
<evidence type="ECO:0000256" key="7">
    <source>
        <dbReference type="ARBA" id="ARBA00022692"/>
    </source>
</evidence>
<comment type="caution">
    <text evidence="18">The sequence shown here is derived from an EMBL/GenBank/DDBJ whole genome shotgun (WGS) entry which is preliminary data.</text>
</comment>
<evidence type="ECO:0000256" key="10">
    <source>
        <dbReference type="ARBA" id="ARBA00022840"/>
    </source>
</evidence>
<evidence type="ECO:0000256" key="11">
    <source>
        <dbReference type="ARBA" id="ARBA00022989"/>
    </source>
</evidence>
<dbReference type="PROSITE" id="PS50109">
    <property type="entry name" value="HIS_KIN"/>
    <property type="match status" value="1"/>
</dbReference>
<evidence type="ECO:0000313" key="19">
    <source>
        <dbReference type="Proteomes" id="UP001069090"/>
    </source>
</evidence>
<proteinExistence type="predicted"/>
<keyword evidence="11 15" id="KW-1133">Transmembrane helix</keyword>
<feature type="transmembrane region" description="Helical" evidence="15">
    <location>
        <begin position="7"/>
        <end position="26"/>
    </location>
</feature>
<dbReference type="SMART" id="SM00388">
    <property type="entry name" value="HisKA"/>
    <property type="match status" value="1"/>
</dbReference>
<dbReference type="Proteomes" id="UP001069090">
    <property type="component" value="Unassembled WGS sequence"/>
</dbReference>
<evidence type="ECO:0000256" key="15">
    <source>
        <dbReference type="SAM" id="Phobius"/>
    </source>
</evidence>
<dbReference type="Gene3D" id="6.10.340.10">
    <property type="match status" value="1"/>
</dbReference>
<keyword evidence="6" id="KW-0808">Transferase</keyword>
<keyword evidence="12" id="KW-0902">Two-component regulatory system</keyword>
<feature type="domain" description="HAMP" evidence="17">
    <location>
        <begin position="186"/>
        <end position="242"/>
    </location>
</feature>
<dbReference type="AlphaFoldDB" id="A0A9J6RI44"/>
<evidence type="ECO:0000256" key="6">
    <source>
        <dbReference type="ARBA" id="ARBA00022679"/>
    </source>
</evidence>
<dbReference type="GO" id="GO:0005524">
    <property type="term" value="F:ATP binding"/>
    <property type="evidence" value="ECO:0007669"/>
    <property type="project" value="UniProtKB-KW"/>
</dbReference>
<dbReference type="FunFam" id="3.30.565.10:FF:000006">
    <property type="entry name" value="Sensor histidine kinase WalK"/>
    <property type="match status" value="1"/>
</dbReference>
<dbReference type="Gene3D" id="3.30.565.10">
    <property type="entry name" value="Histidine kinase-like ATPase, C-terminal domain"/>
    <property type="match status" value="1"/>
</dbReference>
<dbReference type="PROSITE" id="PS50885">
    <property type="entry name" value="HAMP"/>
    <property type="match status" value="1"/>
</dbReference>
<keyword evidence="13 15" id="KW-0472">Membrane</keyword>
<keyword evidence="5" id="KW-0597">Phosphoprotein</keyword>
<dbReference type="InterPro" id="IPR004358">
    <property type="entry name" value="Sig_transdc_His_kin-like_C"/>
</dbReference>
<sequence length="466" mass="53027">MRIQQKLFLTLLSTCICLVILMFAFMRWSVDRGMLEYVNTREANQLAPILQQLANSYEHYQGWENIPQPRHFFRQLLHQQRQLHGRDHDNKPPKEPYDSPKSRPPNIAILNAQQQLVFGRYHNSKDYQLLPIRSQQQIVGWLARPQKKFISKGFELAFVEKQTETLALISLLVCALAMLISFPLARHFVNPIRQLTHALHRLTQGDYQNQQDTQHLQQRRDELGGLAQDIHSLAATLNKNEQLRKQWLADTSHELRTPVSILLAEIEAMLDEIRPITKNNLQSLQQETLQLKKLIDDLHTLNSANLGSLHYHKQNTDLCALIQQQCDLHQQSLKQKSIGISCKLPSQAIHCYIDRSRIAQLLDNILANCKHYCPANSEVLITVRSEQQQAIIDIADNGPGVPDEALAHLFDSLYRVEHSRNRSTGGSGLGLAICQRIVAAHDGHIVAKHAAQGGLLIEITLPLSST</sequence>
<evidence type="ECO:0000256" key="12">
    <source>
        <dbReference type="ARBA" id="ARBA00023012"/>
    </source>
</evidence>
<protein>
    <recommendedName>
        <fullName evidence="3">histidine kinase</fullName>
        <ecNumber evidence="3">2.7.13.3</ecNumber>
    </recommendedName>
</protein>
<dbReference type="InterPro" id="IPR003661">
    <property type="entry name" value="HisK_dim/P_dom"/>
</dbReference>
<evidence type="ECO:0000256" key="9">
    <source>
        <dbReference type="ARBA" id="ARBA00022777"/>
    </source>
</evidence>
<evidence type="ECO:0000256" key="8">
    <source>
        <dbReference type="ARBA" id="ARBA00022741"/>
    </source>
</evidence>